<accession>A0A1A6A0L0</accession>
<dbReference type="VEuPathDB" id="FungiDB:I303_05887"/>
<sequence length="266" mass="29317">MLSVHINKICLAIVGLLVLASGVLGVDLEPREGSKASPLCDSHGMGASIFRHNKHGWDSTWFGSSAAAFANANSAYLEKRYQVTGQSINGDCKNPTDKIKVNLVQADGKEVEKEVEYSKVSSDADWTSASWLLSGFETAAIDMGGYMGLDGSSMSFGDPTDAFYMLSGKKAVMDYWTDEKKDDENKKKELFNLLKKAKTEPILIGAGAGPDTLNAWNWYAVMNVDTQDDKDMITYWHPDSTVDAHQPFDDIFSDLRRVVRLVEPLD</sequence>
<protein>
    <recommendedName>
        <fullName evidence="5">Calpain catalytic domain-containing protein</fullName>
    </recommendedName>
</protein>
<reference evidence="2" key="1">
    <citation type="submission" date="2013-07" db="EMBL/GenBank/DDBJ databases">
        <title>The Genome Sequence of Cryptococcus dejecticola CBS10117.</title>
        <authorList>
            <consortium name="The Broad Institute Genome Sequencing Platform"/>
            <person name="Cuomo C."/>
            <person name="Litvintseva A."/>
            <person name="Chen Y."/>
            <person name="Heitman J."/>
            <person name="Sun S."/>
            <person name="Springer D."/>
            <person name="Dromer F."/>
            <person name="Young S.K."/>
            <person name="Zeng Q."/>
            <person name="Gargeya S."/>
            <person name="Fitzgerald M."/>
            <person name="Abouelleil A."/>
            <person name="Alvarado L."/>
            <person name="Berlin A.M."/>
            <person name="Chapman S.B."/>
            <person name="Dewar J."/>
            <person name="Goldberg J."/>
            <person name="Griggs A."/>
            <person name="Gujja S."/>
            <person name="Hansen M."/>
            <person name="Howarth C."/>
            <person name="Imamovic A."/>
            <person name="Larimer J."/>
            <person name="McCowan C."/>
            <person name="Murphy C."/>
            <person name="Pearson M."/>
            <person name="Priest M."/>
            <person name="Roberts A."/>
            <person name="Saif S."/>
            <person name="Shea T."/>
            <person name="Sykes S."/>
            <person name="Wortman J."/>
            <person name="Nusbaum C."/>
            <person name="Birren B."/>
        </authorList>
    </citation>
    <scope>NUCLEOTIDE SEQUENCE [LARGE SCALE GENOMIC DNA]</scope>
    <source>
        <strain evidence="2">CBS 10117</strain>
    </source>
</reference>
<reference evidence="3" key="3">
    <citation type="submission" date="2024-02" db="EMBL/GenBank/DDBJ databases">
        <title>Comparative genomics of Cryptococcus and Kwoniella reveals pathogenesis evolution and contrasting modes of karyotype evolution via chromosome fusion or intercentromeric recombination.</title>
        <authorList>
            <person name="Coelho M.A."/>
            <person name="David-Palma M."/>
            <person name="Shea T."/>
            <person name="Bowers K."/>
            <person name="McGinley-Smith S."/>
            <person name="Mohammad A.W."/>
            <person name="Gnirke A."/>
            <person name="Yurkov A.M."/>
            <person name="Nowrousian M."/>
            <person name="Sun S."/>
            <person name="Cuomo C.A."/>
            <person name="Heitman J."/>
        </authorList>
    </citation>
    <scope>NUCLEOTIDE SEQUENCE</scope>
    <source>
        <strain evidence="3">CBS 10117</strain>
    </source>
</reference>
<dbReference type="KEGG" id="kdj:28969586"/>
<reference evidence="3" key="2">
    <citation type="submission" date="2013-07" db="EMBL/GenBank/DDBJ databases">
        <authorList>
            <consortium name="The Broad Institute Genome Sequencing Platform"/>
            <person name="Cuomo C."/>
            <person name="Litvintseva A."/>
            <person name="Chen Y."/>
            <person name="Heitman J."/>
            <person name="Sun S."/>
            <person name="Springer D."/>
            <person name="Dromer F."/>
            <person name="Young S.K."/>
            <person name="Zeng Q."/>
            <person name="Gargeya S."/>
            <person name="Fitzgerald M."/>
            <person name="Abouelleil A."/>
            <person name="Alvarado L."/>
            <person name="Berlin A.M."/>
            <person name="Chapman S.B."/>
            <person name="Dewar J."/>
            <person name="Goldberg J."/>
            <person name="Griggs A."/>
            <person name="Gujja S."/>
            <person name="Hansen M."/>
            <person name="Howarth C."/>
            <person name="Imamovic A."/>
            <person name="Larimer J."/>
            <person name="McCowan C."/>
            <person name="Murphy C."/>
            <person name="Pearson M."/>
            <person name="Priest M."/>
            <person name="Roberts A."/>
            <person name="Saif S."/>
            <person name="Shea T."/>
            <person name="Sykes S."/>
            <person name="Wortman J."/>
            <person name="Nusbaum C."/>
            <person name="Birren B."/>
        </authorList>
    </citation>
    <scope>NUCLEOTIDE SEQUENCE</scope>
    <source>
        <strain evidence="3">CBS 10117</strain>
    </source>
</reference>
<feature type="chain" id="PRO_5008341975" description="Calpain catalytic domain-containing protein" evidence="1">
    <location>
        <begin position="26"/>
        <end position="266"/>
    </location>
</feature>
<keyword evidence="1" id="KW-0732">Signal</keyword>
<evidence type="ECO:0008006" key="5">
    <source>
        <dbReference type="Google" id="ProtNLM"/>
    </source>
</evidence>
<dbReference type="RefSeq" id="XP_018261449.1">
    <property type="nucleotide sequence ID" value="XM_018409177.1"/>
</dbReference>
<dbReference type="OrthoDB" id="10607911at2759"/>
<dbReference type="EMBL" id="KI894033">
    <property type="protein sequence ID" value="OBR83607.1"/>
    <property type="molecule type" value="Genomic_DNA"/>
</dbReference>
<gene>
    <name evidence="2" type="ORF">I303_05887</name>
    <name evidence="3" type="ORF">I303_105866</name>
</gene>
<dbReference type="AlphaFoldDB" id="A0A1A6A0L0"/>
<evidence type="ECO:0000313" key="3">
    <source>
        <dbReference type="EMBL" id="WWC63266.1"/>
    </source>
</evidence>
<name>A0A1A6A0L0_9TREE</name>
<keyword evidence="4" id="KW-1185">Reference proteome</keyword>
<dbReference type="Proteomes" id="UP000078595">
    <property type="component" value="Chromosome 7"/>
</dbReference>
<feature type="signal peptide" evidence="1">
    <location>
        <begin position="1"/>
        <end position="25"/>
    </location>
</feature>
<evidence type="ECO:0000256" key="1">
    <source>
        <dbReference type="SAM" id="SignalP"/>
    </source>
</evidence>
<organism evidence="2">
    <name type="scientific">Kwoniella dejecticola CBS 10117</name>
    <dbReference type="NCBI Taxonomy" id="1296121"/>
    <lineage>
        <taxon>Eukaryota</taxon>
        <taxon>Fungi</taxon>
        <taxon>Dikarya</taxon>
        <taxon>Basidiomycota</taxon>
        <taxon>Agaricomycotina</taxon>
        <taxon>Tremellomycetes</taxon>
        <taxon>Tremellales</taxon>
        <taxon>Cryptococcaceae</taxon>
        <taxon>Kwoniella</taxon>
    </lineage>
</organism>
<dbReference type="EMBL" id="CP144536">
    <property type="protein sequence ID" value="WWC63266.1"/>
    <property type="molecule type" value="Genomic_DNA"/>
</dbReference>
<evidence type="ECO:0000313" key="2">
    <source>
        <dbReference type="EMBL" id="OBR83607.1"/>
    </source>
</evidence>
<evidence type="ECO:0000313" key="4">
    <source>
        <dbReference type="Proteomes" id="UP000078595"/>
    </source>
</evidence>
<proteinExistence type="predicted"/>
<dbReference type="GeneID" id="28969586"/>